<dbReference type="InterPro" id="IPR046342">
    <property type="entry name" value="CBS_dom_sf"/>
</dbReference>
<dbReference type="InterPro" id="IPR006668">
    <property type="entry name" value="Mg_transptr_MgtE_intracell_dom"/>
</dbReference>
<comment type="function">
    <text evidence="9">Acts as a magnesium transporter.</text>
</comment>
<dbReference type="NCBIfam" id="TIGR00400">
    <property type="entry name" value="mgtE"/>
    <property type="match status" value="1"/>
</dbReference>
<dbReference type="SUPFAM" id="SSF54631">
    <property type="entry name" value="CBS-domain pair"/>
    <property type="match status" value="1"/>
</dbReference>
<comment type="similarity">
    <text evidence="2 9">Belongs to the SLC41A transporter family.</text>
</comment>
<keyword evidence="9" id="KW-1003">Cell membrane</keyword>
<evidence type="ECO:0000256" key="3">
    <source>
        <dbReference type="ARBA" id="ARBA00022448"/>
    </source>
</evidence>
<reference evidence="12" key="1">
    <citation type="submission" date="2020-09" db="EMBL/GenBank/DDBJ databases">
        <title>Pelagicoccus enzymogenes sp. nov. with an EPS production, isolated from marine sediment.</title>
        <authorList>
            <person name="Feng X."/>
        </authorList>
    </citation>
    <scope>NUCLEOTIDE SEQUENCE</scope>
    <source>
        <strain evidence="12">NFK12</strain>
    </source>
</reference>
<feature type="transmembrane region" description="Helical" evidence="9">
    <location>
        <begin position="380"/>
        <end position="402"/>
    </location>
</feature>
<dbReference type="InterPro" id="IPR006667">
    <property type="entry name" value="SLC41_membr_dom"/>
</dbReference>
<evidence type="ECO:0000313" key="12">
    <source>
        <dbReference type="EMBL" id="MBD5781827.1"/>
    </source>
</evidence>
<evidence type="ECO:0000256" key="5">
    <source>
        <dbReference type="ARBA" id="ARBA00022842"/>
    </source>
</evidence>
<dbReference type="Gene3D" id="1.10.357.20">
    <property type="entry name" value="SLC41 divalent cation transporters, integral membrane domain"/>
    <property type="match status" value="1"/>
</dbReference>
<evidence type="ECO:0000256" key="9">
    <source>
        <dbReference type="RuleBase" id="RU362011"/>
    </source>
</evidence>
<evidence type="ECO:0000256" key="10">
    <source>
        <dbReference type="SAM" id="MobiDB-lite"/>
    </source>
</evidence>
<comment type="caution">
    <text evidence="12">The sequence shown here is derived from an EMBL/GenBank/DDBJ whole genome shotgun (WGS) entry which is preliminary data.</text>
</comment>
<keyword evidence="9" id="KW-0479">Metal-binding</keyword>
<dbReference type="Gene3D" id="3.10.580.10">
    <property type="entry name" value="CBS-domain"/>
    <property type="match status" value="1"/>
</dbReference>
<feature type="domain" description="CBS" evidence="11">
    <location>
        <begin position="132"/>
        <end position="195"/>
    </location>
</feature>
<keyword evidence="6 9" id="KW-1133">Transmembrane helix</keyword>
<comment type="subunit">
    <text evidence="9">Homodimer.</text>
</comment>
<keyword evidence="3 9" id="KW-0813">Transport</keyword>
<dbReference type="SMART" id="SM00116">
    <property type="entry name" value="CBS"/>
    <property type="match status" value="2"/>
</dbReference>
<comment type="subcellular location">
    <subcellularLocation>
        <location evidence="9">Cell membrane</location>
        <topology evidence="9">Multi-pass membrane protein</topology>
    </subcellularLocation>
    <subcellularLocation>
        <location evidence="1">Membrane</location>
        <topology evidence="1">Multi-pass membrane protein</topology>
    </subcellularLocation>
</comment>
<feature type="transmembrane region" description="Helical" evidence="9">
    <location>
        <begin position="279"/>
        <end position="299"/>
    </location>
</feature>
<keyword evidence="5 9" id="KW-0460">Magnesium</keyword>
<dbReference type="GO" id="GO:0046872">
    <property type="term" value="F:metal ion binding"/>
    <property type="evidence" value="ECO:0007669"/>
    <property type="project" value="UniProtKB-KW"/>
</dbReference>
<dbReference type="PROSITE" id="PS51371">
    <property type="entry name" value="CBS"/>
    <property type="match status" value="2"/>
</dbReference>
<dbReference type="Pfam" id="PF00571">
    <property type="entry name" value="CBS"/>
    <property type="match status" value="2"/>
</dbReference>
<dbReference type="InterPro" id="IPR000644">
    <property type="entry name" value="CBS_dom"/>
</dbReference>
<feature type="transmembrane region" description="Helical" evidence="9">
    <location>
        <begin position="414"/>
        <end position="441"/>
    </location>
</feature>
<feature type="domain" description="CBS" evidence="11">
    <location>
        <begin position="197"/>
        <end position="253"/>
    </location>
</feature>
<feature type="transmembrane region" description="Helical" evidence="9">
    <location>
        <begin position="353"/>
        <end position="374"/>
    </location>
</feature>
<dbReference type="PANTHER" id="PTHR43773">
    <property type="entry name" value="MAGNESIUM TRANSPORTER MGTE"/>
    <property type="match status" value="1"/>
</dbReference>
<dbReference type="GO" id="GO:0005886">
    <property type="term" value="C:plasma membrane"/>
    <property type="evidence" value="ECO:0007669"/>
    <property type="project" value="UniProtKB-SubCell"/>
</dbReference>
<dbReference type="AlphaFoldDB" id="A0A927IH30"/>
<dbReference type="RefSeq" id="WP_191618906.1">
    <property type="nucleotide sequence ID" value="NZ_JACYFG010000051.1"/>
</dbReference>
<evidence type="ECO:0000256" key="8">
    <source>
        <dbReference type="PROSITE-ProRule" id="PRU00703"/>
    </source>
</evidence>
<evidence type="ECO:0000256" key="6">
    <source>
        <dbReference type="ARBA" id="ARBA00022989"/>
    </source>
</evidence>
<protein>
    <recommendedName>
        <fullName evidence="9">Magnesium transporter MgtE</fullName>
    </recommendedName>
</protein>
<evidence type="ECO:0000256" key="1">
    <source>
        <dbReference type="ARBA" id="ARBA00004141"/>
    </source>
</evidence>
<proteinExistence type="inferred from homology"/>
<feature type="transmembrane region" description="Helical" evidence="9">
    <location>
        <begin position="311"/>
        <end position="332"/>
    </location>
</feature>
<keyword evidence="4 9" id="KW-0812">Transmembrane</keyword>
<keyword evidence="8" id="KW-0129">CBS domain</keyword>
<evidence type="ECO:0000313" key="13">
    <source>
        <dbReference type="Proteomes" id="UP000622317"/>
    </source>
</evidence>
<evidence type="ECO:0000256" key="4">
    <source>
        <dbReference type="ARBA" id="ARBA00022692"/>
    </source>
</evidence>
<sequence length="446" mass="49350">MEERDEQTQPVSSAFDRDISRLKEMHPSDIAEAIEDRELSEIRSVLREFSDEYVAEILTELPQEIQTDLMENMRLDRVSEIIPEMYSDDAADALGQVSPERLKSIMDQLPDADVEEITTLLEYPEDTAGGIMRKEVHTVLTSMALSEAREAIRRGEEEDQDNALYVYAVDENGRLQGVLRLRDLLFRDLRLKVSSVMITDVRSISVNADQEEIANIFQKYNYLALPVVDDFGKLVGLVTSDDVIDVIQEEATEDMQRMVGLSGEEMVTTHWSRSAKNRIPWLLVNLGTAFLAAWVVSMFEDTLVKYAMLAAFLPIVGGMGGNAGAQTLTIVVRSLALGEIEDNEWRRVLIKEILIGSVSGVVIGATVGLISWLWMGSWVLGGVVCLAMQLNLLAAALAGVMVPIGLRAVKVDPALASSIMVTTVTDVMGFFLFLSLASIALKFLAL</sequence>
<organism evidence="12 13">
    <name type="scientific">Pelagicoccus enzymogenes</name>
    <dbReference type="NCBI Taxonomy" id="2773457"/>
    <lineage>
        <taxon>Bacteria</taxon>
        <taxon>Pseudomonadati</taxon>
        <taxon>Verrucomicrobiota</taxon>
        <taxon>Opitutia</taxon>
        <taxon>Puniceicoccales</taxon>
        <taxon>Pelagicoccaceae</taxon>
        <taxon>Pelagicoccus</taxon>
    </lineage>
</organism>
<dbReference type="GO" id="GO:0015095">
    <property type="term" value="F:magnesium ion transmembrane transporter activity"/>
    <property type="evidence" value="ECO:0007669"/>
    <property type="project" value="UniProtKB-UniRule"/>
</dbReference>
<dbReference type="SMART" id="SM00924">
    <property type="entry name" value="MgtE_N"/>
    <property type="match status" value="1"/>
</dbReference>
<evidence type="ECO:0000256" key="7">
    <source>
        <dbReference type="ARBA" id="ARBA00023136"/>
    </source>
</evidence>
<dbReference type="InterPro" id="IPR006669">
    <property type="entry name" value="MgtE_transporter"/>
</dbReference>
<dbReference type="InterPro" id="IPR038076">
    <property type="entry name" value="MgtE_N_sf"/>
</dbReference>
<feature type="region of interest" description="Disordered" evidence="10">
    <location>
        <begin position="1"/>
        <end position="22"/>
    </location>
</feature>
<keyword evidence="13" id="KW-1185">Reference proteome</keyword>
<dbReference type="SUPFAM" id="SSF158791">
    <property type="entry name" value="MgtE N-terminal domain-like"/>
    <property type="match status" value="1"/>
</dbReference>
<dbReference type="CDD" id="cd04606">
    <property type="entry name" value="CBS_pair_Mg_transporter"/>
    <property type="match status" value="1"/>
</dbReference>
<evidence type="ECO:0000259" key="11">
    <source>
        <dbReference type="PROSITE" id="PS51371"/>
    </source>
</evidence>
<dbReference type="SUPFAM" id="SSF161093">
    <property type="entry name" value="MgtE membrane domain-like"/>
    <property type="match status" value="1"/>
</dbReference>
<dbReference type="Gene3D" id="1.25.60.10">
    <property type="entry name" value="MgtE N-terminal domain-like"/>
    <property type="match status" value="1"/>
</dbReference>
<accession>A0A927IH30</accession>
<dbReference type="Proteomes" id="UP000622317">
    <property type="component" value="Unassembled WGS sequence"/>
</dbReference>
<gene>
    <name evidence="12" type="primary">mgtE</name>
    <name evidence="12" type="ORF">IEN85_20165</name>
</gene>
<evidence type="ECO:0000256" key="2">
    <source>
        <dbReference type="ARBA" id="ARBA00009749"/>
    </source>
</evidence>
<dbReference type="Pfam" id="PF03448">
    <property type="entry name" value="MgtE_N"/>
    <property type="match status" value="1"/>
</dbReference>
<dbReference type="Pfam" id="PF01769">
    <property type="entry name" value="MgtE"/>
    <property type="match status" value="1"/>
</dbReference>
<keyword evidence="7 9" id="KW-0472">Membrane</keyword>
<dbReference type="PANTHER" id="PTHR43773:SF1">
    <property type="entry name" value="MAGNESIUM TRANSPORTER MGTE"/>
    <property type="match status" value="1"/>
</dbReference>
<dbReference type="InterPro" id="IPR036739">
    <property type="entry name" value="SLC41_membr_dom_sf"/>
</dbReference>
<dbReference type="EMBL" id="JACYFG010000051">
    <property type="protein sequence ID" value="MBD5781827.1"/>
    <property type="molecule type" value="Genomic_DNA"/>
</dbReference>
<name>A0A927IH30_9BACT</name>